<feature type="domain" description="Ketosynthase family 3 (KS3)" evidence="12">
    <location>
        <begin position="33"/>
        <end position="462"/>
    </location>
</feature>
<feature type="domain" description="Carrier" evidence="11">
    <location>
        <begin position="1847"/>
        <end position="1920"/>
    </location>
</feature>
<organism evidence="13 14">
    <name type="scientific">Pseudomonas gingeri</name>
    <dbReference type="NCBI Taxonomy" id="117681"/>
    <lineage>
        <taxon>Bacteria</taxon>
        <taxon>Pseudomonadati</taxon>
        <taxon>Pseudomonadota</taxon>
        <taxon>Gammaproteobacteria</taxon>
        <taxon>Pseudomonadales</taxon>
        <taxon>Pseudomonadaceae</taxon>
        <taxon>Pseudomonas</taxon>
    </lineage>
</organism>
<dbReference type="SUPFAM" id="SSF47336">
    <property type="entry name" value="ACP-like"/>
    <property type="match status" value="5"/>
</dbReference>
<dbReference type="Gene3D" id="1.10.1200.10">
    <property type="entry name" value="ACP-like"/>
    <property type="match status" value="5"/>
</dbReference>
<dbReference type="GO" id="GO:0004312">
    <property type="term" value="F:fatty acid synthase activity"/>
    <property type="evidence" value="ECO:0007669"/>
    <property type="project" value="TreeGrafter"/>
</dbReference>
<dbReference type="InterPro" id="IPR016039">
    <property type="entry name" value="Thiolase-like"/>
</dbReference>
<evidence type="ECO:0000259" key="12">
    <source>
        <dbReference type="PROSITE" id="PS52004"/>
    </source>
</evidence>
<evidence type="ECO:0000256" key="10">
    <source>
        <dbReference type="ARBA" id="ARBA00054155"/>
    </source>
</evidence>
<comment type="caution">
    <text evidence="13">The sequence shown here is derived from an EMBL/GenBank/DDBJ whole genome shotgun (WGS) entry which is preliminary data.</text>
</comment>
<dbReference type="Pfam" id="PF22336">
    <property type="entry name" value="RhiE-like_linker"/>
    <property type="match status" value="1"/>
</dbReference>
<dbReference type="PROSITE" id="PS50075">
    <property type="entry name" value="CARRIER"/>
    <property type="match status" value="5"/>
</dbReference>
<evidence type="ECO:0000256" key="3">
    <source>
        <dbReference type="ARBA" id="ARBA00005194"/>
    </source>
</evidence>
<evidence type="ECO:0000256" key="1">
    <source>
        <dbReference type="ARBA" id="ARBA00004496"/>
    </source>
</evidence>
<dbReference type="Pfam" id="PF00109">
    <property type="entry name" value="ketoacyl-synt"/>
    <property type="match status" value="3"/>
</dbReference>
<feature type="domain" description="Ketosynthase family 3 (KS3)" evidence="12">
    <location>
        <begin position="1967"/>
        <end position="2404"/>
    </location>
</feature>
<feature type="domain" description="Carrier" evidence="11">
    <location>
        <begin position="1753"/>
        <end position="1827"/>
    </location>
</feature>
<dbReference type="FunFam" id="3.40.47.10:FF:000019">
    <property type="entry name" value="Polyketide synthase type I"/>
    <property type="match status" value="2"/>
</dbReference>
<dbReference type="CDD" id="cd00833">
    <property type="entry name" value="PKS"/>
    <property type="match status" value="3"/>
</dbReference>
<dbReference type="InterPro" id="IPR020841">
    <property type="entry name" value="PKS_Beta-ketoAc_synthase_dom"/>
</dbReference>
<dbReference type="SUPFAM" id="SSF53901">
    <property type="entry name" value="Thiolase-like"/>
    <property type="match status" value="3"/>
</dbReference>
<dbReference type="InterPro" id="IPR020806">
    <property type="entry name" value="PKS_PP-bd"/>
</dbReference>
<dbReference type="InterPro" id="IPR054514">
    <property type="entry name" value="RhiE-like_linker"/>
</dbReference>
<evidence type="ECO:0000259" key="11">
    <source>
        <dbReference type="PROSITE" id="PS50075"/>
    </source>
</evidence>
<reference evidence="13 14" key="1">
    <citation type="submission" date="2020-04" db="EMBL/GenBank/DDBJ databases">
        <title>Molecular characterization of pseudomonads from Agaricus bisporus reveal novel blotch 2 pathogens in Western Europe.</title>
        <authorList>
            <person name="Taparia T."/>
            <person name="Krijger M."/>
            <person name="Haynes E."/>
            <person name="Elpinstone J.G."/>
            <person name="Noble R."/>
            <person name="Van Der Wolf J."/>
        </authorList>
    </citation>
    <scope>NUCLEOTIDE SEQUENCE [LARGE SCALE GENOMIC DNA]</scope>
    <source>
        <strain evidence="13 14">F1001</strain>
    </source>
</reference>
<keyword evidence="5" id="KW-0596">Phosphopantetheine</keyword>
<comment type="pathway">
    <text evidence="3">Lipid metabolism; fatty acid biosynthesis.</text>
</comment>
<evidence type="ECO:0000256" key="7">
    <source>
        <dbReference type="ARBA" id="ARBA00022553"/>
    </source>
</evidence>
<keyword evidence="7" id="KW-0597">Phosphoprotein</keyword>
<keyword evidence="9" id="KW-0677">Repeat</keyword>
<dbReference type="Pfam" id="PF22621">
    <property type="entry name" value="CurL-like_PKS_C"/>
    <property type="match status" value="2"/>
</dbReference>
<dbReference type="SMART" id="SM01294">
    <property type="entry name" value="PKS_PP_betabranch"/>
    <property type="match status" value="2"/>
</dbReference>
<dbReference type="Proteomes" id="UP000582981">
    <property type="component" value="Unassembled WGS sequence"/>
</dbReference>
<evidence type="ECO:0000256" key="9">
    <source>
        <dbReference type="ARBA" id="ARBA00022737"/>
    </source>
</evidence>
<dbReference type="PROSITE" id="PS00012">
    <property type="entry name" value="PHOSPHOPANTETHEINE"/>
    <property type="match status" value="3"/>
</dbReference>
<protein>
    <submittedName>
        <fullName evidence="13">SDR family NAD(P)-dependent oxidoreductase</fullName>
    </submittedName>
</protein>
<evidence type="ECO:0000256" key="5">
    <source>
        <dbReference type="ARBA" id="ARBA00022450"/>
    </source>
</evidence>
<comment type="pathway">
    <text evidence="2">Antibiotic biosynthesis.</text>
</comment>
<dbReference type="InterPro" id="IPR036736">
    <property type="entry name" value="ACP-like_sf"/>
</dbReference>
<dbReference type="PANTHER" id="PTHR43775">
    <property type="entry name" value="FATTY ACID SYNTHASE"/>
    <property type="match status" value="1"/>
</dbReference>
<dbReference type="RefSeq" id="WP_177143950.1">
    <property type="nucleotide sequence ID" value="NZ_JACAPU010000012.1"/>
</dbReference>
<dbReference type="PROSITE" id="PS52004">
    <property type="entry name" value="KS3_2"/>
    <property type="match status" value="3"/>
</dbReference>
<dbReference type="PROSITE" id="PS00606">
    <property type="entry name" value="KS3_1"/>
    <property type="match status" value="1"/>
</dbReference>
<name>A0A7Y8BKM8_9PSED</name>
<feature type="domain" description="Ketosynthase family 3 (KS3)" evidence="12">
    <location>
        <begin position="723"/>
        <end position="1136"/>
    </location>
</feature>
<dbReference type="CDD" id="cd08953">
    <property type="entry name" value="KR_2_SDR_x"/>
    <property type="match status" value="1"/>
</dbReference>
<dbReference type="InterPro" id="IPR014030">
    <property type="entry name" value="Ketoacyl_synth_N"/>
</dbReference>
<evidence type="ECO:0000256" key="6">
    <source>
        <dbReference type="ARBA" id="ARBA00022490"/>
    </source>
</evidence>
<feature type="domain" description="Carrier" evidence="11">
    <location>
        <begin position="631"/>
        <end position="704"/>
    </location>
</feature>
<evidence type="ECO:0000256" key="8">
    <source>
        <dbReference type="ARBA" id="ARBA00022679"/>
    </source>
</evidence>
<dbReference type="InterPro" id="IPR006162">
    <property type="entry name" value="Ppantetheine_attach_site"/>
</dbReference>
<dbReference type="InterPro" id="IPR014031">
    <property type="entry name" value="Ketoacyl_synth_C"/>
</dbReference>
<dbReference type="SUPFAM" id="SSF51735">
    <property type="entry name" value="NAD(P)-binding Rossmann-fold domains"/>
    <property type="match status" value="1"/>
</dbReference>
<gene>
    <name evidence="13" type="ORF">HX829_09690</name>
</gene>
<evidence type="ECO:0000313" key="13">
    <source>
        <dbReference type="EMBL" id="NWB46768.1"/>
    </source>
</evidence>
<dbReference type="GO" id="GO:0005886">
    <property type="term" value="C:plasma membrane"/>
    <property type="evidence" value="ECO:0007669"/>
    <property type="project" value="TreeGrafter"/>
</dbReference>
<dbReference type="GO" id="GO:0006633">
    <property type="term" value="P:fatty acid biosynthetic process"/>
    <property type="evidence" value="ECO:0007669"/>
    <property type="project" value="UniProtKB-UniPathway"/>
</dbReference>
<proteinExistence type="inferred from homology"/>
<dbReference type="InterPro" id="IPR050091">
    <property type="entry name" value="PKS_NRPS_Biosynth_Enz"/>
</dbReference>
<dbReference type="GO" id="GO:0071770">
    <property type="term" value="P:DIM/DIP cell wall layer assembly"/>
    <property type="evidence" value="ECO:0007669"/>
    <property type="project" value="TreeGrafter"/>
</dbReference>
<dbReference type="Pfam" id="PF00550">
    <property type="entry name" value="PP-binding"/>
    <property type="match status" value="5"/>
</dbReference>
<dbReference type="Gene3D" id="1.10.1240.100">
    <property type="match status" value="3"/>
</dbReference>
<dbReference type="Pfam" id="PF02801">
    <property type="entry name" value="Ketoacyl-synt_C"/>
    <property type="match status" value="3"/>
</dbReference>
<dbReference type="InterPro" id="IPR018201">
    <property type="entry name" value="Ketoacyl_synth_AS"/>
</dbReference>
<dbReference type="SMART" id="SM00823">
    <property type="entry name" value="PKS_PP"/>
    <property type="match status" value="4"/>
</dbReference>
<keyword evidence="8" id="KW-0808">Transferase</keyword>
<dbReference type="GO" id="GO:0031177">
    <property type="term" value="F:phosphopantetheine binding"/>
    <property type="evidence" value="ECO:0007669"/>
    <property type="project" value="InterPro"/>
</dbReference>
<feature type="domain" description="Carrier" evidence="11">
    <location>
        <begin position="2753"/>
        <end position="2827"/>
    </location>
</feature>
<dbReference type="InterPro" id="IPR036291">
    <property type="entry name" value="NAD(P)-bd_dom_sf"/>
</dbReference>
<accession>A0A7Y8BKM8</accession>
<dbReference type="GO" id="GO:0004315">
    <property type="term" value="F:3-oxoacyl-[acyl-carrier-protein] synthase activity"/>
    <property type="evidence" value="ECO:0007669"/>
    <property type="project" value="InterPro"/>
</dbReference>
<dbReference type="InterPro" id="IPR013968">
    <property type="entry name" value="PKS_KR"/>
</dbReference>
<comment type="similarity">
    <text evidence="4">Belongs to the short-chain dehydrogenases/reductases (SDR) family.</text>
</comment>
<dbReference type="Gene3D" id="3.40.47.10">
    <property type="match status" value="3"/>
</dbReference>
<dbReference type="SMART" id="SM00825">
    <property type="entry name" value="PKS_KS"/>
    <property type="match status" value="3"/>
</dbReference>
<keyword evidence="6" id="KW-0963">Cytoplasm</keyword>
<dbReference type="PANTHER" id="PTHR43775:SF37">
    <property type="entry name" value="SI:DKEY-61P9.11"/>
    <property type="match status" value="1"/>
</dbReference>
<evidence type="ECO:0000256" key="4">
    <source>
        <dbReference type="ARBA" id="ARBA00006484"/>
    </source>
</evidence>
<feature type="domain" description="Carrier" evidence="11">
    <location>
        <begin position="2642"/>
        <end position="2719"/>
    </location>
</feature>
<evidence type="ECO:0000313" key="14">
    <source>
        <dbReference type="Proteomes" id="UP000582981"/>
    </source>
</evidence>
<comment type="function">
    <text evidence="10">Involved in production of the polyketide antibiotic thailandamide.</text>
</comment>
<dbReference type="InterPro" id="IPR057326">
    <property type="entry name" value="KR_dom"/>
</dbReference>
<dbReference type="SMART" id="SM00822">
    <property type="entry name" value="PKS_KR"/>
    <property type="match status" value="1"/>
</dbReference>
<dbReference type="UniPathway" id="UPA00094"/>
<sequence length="2867" mass="308767">MNIERKKARIEAAIQATLQADPRHATPAVATTLEPIAIIGLSGTFPQSVSAQAFWQALDDDRGLIEEIPLSRFDYTWHYSGPEVEEGRMRTRWGGFIPAIDQFDAGFFGLPPEQAVLMDPQQRLLLMSVRQTFEDAGYAHTDWQGSRTGVFIAAERNEYHLNLLQAGVDTGDGLDQSDSMLANRISHFYDLRGPSERIDAMCAGGAVAIHHAVRALRCGEIDAAVVGACNLLLRPDVFIKLSQSRQMSPQATVSSFGADADGFLRAEGVCSLLLKPLSRARADGDSIYALIRNSAINYNGRGGASIAAPSVSAHSQLVQACYRGAAVDPRQLDYIEAQGMGNPVADIAEWDALNHALLQLGSEQGVELAQGQCLVSTLKPMTGHMHAASALGAIFKIIRSLQTDRIHKVLDFRQANEHLQTAGQPCRIAEQTVAWPPRQTPRLAGLHAYGAGGNNAHILIEEYPRPVPVAPGTASDVLIFALSAPTPALLATLCGQLWQHLSDTPQLVLEQVSDTLKFGRVKYATGLVILACDREELLAALSGLRVALPLGEVVRSASVGETSASLQHEWARRWLAGEQPEGTGARLPRVHLPTTPFDTTSYWFDAALAQAPSRPGAVSAPWREALLRTAQEAEQAVRTALSVALRQPAEALDLSAQFSELGFDSMMVRLLCRHLREQGVVVEPAVLFEQPTPARLVAWLIGAGRPVAATRAVRGNSAGLAERQDIAIIGLAGRYPKSQDLQAFWDCLAAGVDCIETIPAERWSLGEHFDADPQQAVASGKSFGKWGGFIEGLNEFDPMFFNLSLAEATYMHPKERQFMQCVWHAMEDAGYTPDQLAQEKVGVYVGVSKAGHDNYKDSFFSIANRVSYRFGFSGPSLPIDTACSSSLTAVHEACLHLQAGECSVAVVGGVNAYTHPSTFAEFARLGVLSADGKSRAFGIGANGFVPGEGVGALLLKPLARAQADGDVIHGVIAGSAVNHGGKANGYTVPSPEAHRSLIRLALERARISADDVSYVEAHGTGTALGDPIEFRGLVEAFRQDTARLAFCRLGSVKTNIGHLEAAAGIAGLTKILLQLRHGQIAPSLHAQTLNPDIDQATSPFCVPQQLEPWECGDGERIACLSSFGAGGSNAHVVVRQAPASSEPPRQEKAVGLFLLSARNEASLRRQAGAIRQYLEVYPQLSLADICYTLQVGRESMEWRLSYVAGSTAELIAALVRYGEGASTQGLQVAAVKSSERIALFGDDASALALLDTWYAQGRLEPLAQLWRAGEAIDWKRLVPRGSARRISLPGYCFDREFIEPAPMLMPARGRLEVGVLAVEPAAQPSGIGTLLVRPRWQVLPDRPRSLVDDLPGSVLACEWQGVLVDEGWLRVRSASESPAERYRYCVERVSEHLCELIVEPRTGVTRLQVVVSAGTTPWLGGLHGLLRSAQWESSKVLTQLIELDPGFTREQVRQAMAQAATLHQHPWLRFDAQGCQAREWTEVALLSEHSPCAWKEAGVYLLTGGLGGLAQLFARDILTRVGRATLVLVGRSAPDAAAQARLQALRQLGGEVIYERLDITDAPATERLVAQIEARHGGLSAVLHCAGELRDTFLRHLQPQQRDVVLASKVAGTLALDQATRHCRLDGFVLFSSAAAAVGHPGQATYAAANGFMDGFAEQREAQVRAGERHGRTLSIGWGLWQDGGMQLDAQARALLERESGMQALSREHGLAAFHQLMAGQGNQAVVIDGDVQRLRLRLHPQGASAPVEPAASDLRQEIRTLAGLALGIAPAELEDDQDFDGYGLDPVRFNQLIEALNTAHGLELSPLAYRQIRTLDELLAHVREQGAGRPLRQAPVTLGEGDSLLAHGLERLKDILSRAVGWPVARLNSDEPFERYGLDSMMVMKMTAELEELFGPLPKTLFFEYASLRELGGYLARAHAATLHRLAGQASAAQPQPLRESVEAAVAEPVPSASPLPPPAAPADEPFEVAVIGLAGRYPQARNLEEFWQVLCEGRDCISEIPPQRWDHALYYSADEDAPGKTYARWGGFIDGVDEFDPGFFNISPREAAIMEPQERLFLQVAHEAIEDSGYTRQSLAANATCDGIEGAVGVFVGVTYEEYQLYAAEATAQGRPMVLSMSPSSIANRVSFCNNFHGPSLALDSMCASSLTTVHLACQSLRSGECQVALAGGVNVSIHPAKFLMLGAGKFASRKGRCESFAEGASGYVPSEGVGAVLLKPLARALADGDRIYGVIRGSAINHGGRTNGYAVPNPNAQAAVIARALHAAKVNPRQIGYVEAHGTGTALGDPIEVAGLTSAWQALTSDRQFCALGSVKSNIGHCESAAGIAGLTKVLLQMQHGLLVSSLHADKLNPNIDFAATPFRVQRTLAPWERPLGEEGRPGPRLAAISSFGAGGANAHLIVSEAPAPRAATAPAQRAGPWPIVLSARSRDALLRAAEALRDWLGRGSHREVSLEALAYTLQVGREAWEWRLALLVENVEQLATRLGAFIKGDEPAPGCWSGQLPEELSLFARPDADSRARIGRLLAEQDLGAVLQAWVEGCAVDWSLLHRDWQVQRLALPTYPFARQRYWLPVAQDAQPAVPAGKIRLRPLGALGDVAMPGVAPAVQVAVAEPVPVPVQIPVMAAPPVAEPKPPLAVPAPVVPDDVQRFLRQSLAAMLYCEPEQIREGSRFLDLGLDSVIAAQWIREINKHFALKVPADGIYSYPALNLFAQFVEGERSRGSVAAPVLPERAPASPAAAIRVAVPSRESTQPDIEPFLKHSLGELLFLEPDQVRSGARFLDLGMDSVTGAQWIRTLNRHFGIQLAADSIYATPTLRSLADEIRLRLPVLAPSAPSSPLDGLLAEVQNGTLEVRNACALIEEVLART</sequence>
<evidence type="ECO:0000256" key="2">
    <source>
        <dbReference type="ARBA" id="ARBA00004792"/>
    </source>
</evidence>
<dbReference type="Gene3D" id="3.40.50.720">
    <property type="entry name" value="NAD(P)-binding Rossmann-like Domain"/>
    <property type="match status" value="1"/>
</dbReference>
<comment type="subcellular location">
    <subcellularLocation>
        <location evidence="1">Cytoplasm</location>
    </subcellularLocation>
</comment>
<dbReference type="EMBL" id="JACAPU010000012">
    <property type="protein sequence ID" value="NWB46768.1"/>
    <property type="molecule type" value="Genomic_DNA"/>
</dbReference>
<dbReference type="InterPro" id="IPR009081">
    <property type="entry name" value="PP-bd_ACP"/>
</dbReference>
<dbReference type="Pfam" id="PF08659">
    <property type="entry name" value="KR"/>
    <property type="match status" value="1"/>
</dbReference>
<dbReference type="GO" id="GO:0005737">
    <property type="term" value="C:cytoplasm"/>
    <property type="evidence" value="ECO:0007669"/>
    <property type="project" value="UniProtKB-SubCell"/>
</dbReference>